<accession>A0AAP2W4Y9</accession>
<dbReference type="RefSeq" id="WP_230739977.1">
    <property type="nucleotide sequence ID" value="NZ_PGCK01000001.1"/>
</dbReference>
<protein>
    <recommendedName>
        <fullName evidence="1">Transcriptional regulator TbsP-like C-terminal domain-containing protein</fullName>
    </recommendedName>
</protein>
<dbReference type="EMBL" id="PGCK01000001">
    <property type="protein sequence ID" value="MCD1293757.1"/>
    <property type="molecule type" value="Genomic_DNA"/>
</dbReference>
<evidence type="ECO:0000313" key="3">
    <source>
        <dbReference type="Proteomes" id="UP001320159"/>
    </source>
</evidence>
<reference evidence="2 3" key="1">
    <citation type="submission" date="2017-11" db="EMBL/GenBank/DDBJ databases">
        <title>Isolation and Characterization of Family Methanocellaceae Species from Potential Methane Hydrate Area Offshore Southwestern Taiwan.</title>
        <authorList>
            <person name="Zhang W.-L."/>
            <person name="Chen W.-C."/>
            <person name="Lai M.-C."/>
            <person name="Chen S.-C."/>
        </authorList>
    </citation>
    <scope>NUCLEOTIDE SEQUENCE [LARGE SCALE GENOMIC DNA]</scope>
    <source>
        <strain evidence="2 3">CWC-04</strain>
    </source>
</reference>
<comment type="caution">
    <text evidence="2">The sequence shown here is derived from an EMBL/GenBank/DDBJ whole genome shotgun (WGS) entry which is preliminary data.</text>
</comment>
<keyword evidence="3" id="KW-1185">Reference proteome</keyword>
<dbReference type="InterPro" id="IPR056163">
    <property type="entry name" value="TbsP_C"/>
</dbReference>
<proteinExistence type="predicted"/>
<organism evidence="2 3">
    <name type="scientific">Methanooceanicella nereidis</name>
    <dbReference type="NCBI Taxonomy" id="2052831"/>
    <lineage>
        <taxon>Archaea</taxon>
        <taxon>Methanobacteriati</taxon>
        <taxon>Methanobacteriota</taxon>
        <taxon>Stenosarchaea group</taxon>
        <taxon>Methanomicrobia</taxon>
        <taxon>Methanocellales</taxon>
        <taxon>Methanocellaceae</taxon>
        <taxon>Methanooceanicella</taxon>
    </lineage>
</organism>
<feature type="domain" description="Transcriptional regulator TbsP-like C-terminal" evidence="1">
    <location>
        <begin position="5"/>
        <end position="113"/>
    </location>
</feature>
<name>A0AAP2W4Y9_9EURY</name>
<dbReference type="Pfam" id="PF23336">
    <property type="entry name" value="HTH_TbsP_C"/>
    <property type="match status" value="1"/>
</dbReference>
<dbReference type="AlphaFoldDB" id="A0AAP2W4Y9"/>
<evidence type="ECO:0000259" key="1">
    <source>
        <dbReference type="Pfam" id="PF23336"/>
    </source>
</evidence>
<dbReference type="Proteomes" id="UP001320159">
    <property type="component" value="Unassembled WGS sequence"/>
</dbReference>
<sequence>MEPTESMPQYLGHNTIQDFINFSKLLSDPRYTILKSNTIDVVAIILLAAARNNELFYDVVAWGEHSKVASKATFSRRKDFLEKIGLLYEESVKTPYGRPKIRLKLNEERFKDVFKIESITPN</sequence>
<gene>
    <name evidence="2" type="ORF">CUJ83_01945</name>
</gene>
<evidence type="ECO:0000313" key="2">
    <source>
        <dbReference type="EMBL" id="MCD1293757.1"/>
    </source>
</evidence>